<keyword evidence="2" id="KW-0547">Nucleotide-binding</keyword>
<dbReference type="EMBL" id="CP018099">
    <property type="protein sequence ID" value="APF20522.1"/>
    <property type="molecule type" value="Genomic_DNA"/>
</dbReference>
<dbReference type="KEGG" id="caby:Cabys_3777"/>
<evidence type="ECO:0000256" key="3">
    <source>
        <dbReference type="ARBA" id="ARBA00022840"/>
    </source>
</evidence>
<dbReference type="RefSeq" id="WP_006928037.1">
    <property type="nucleotide sequence ID" value="NZ_CM001402.1"/>
</dbReference>
<dbReference type="STRING" id="880073.Cabys_3777"/>
<dbReference type="GO" id="GO:0043190">
    <property type="term" value="C:ATP-binding cassette (ABC) transporter complex"/>
    <property type="evidence" value="ECO:0007669"/>
    <property type="project" value="TreeGrafter"/>
</dbReference>
<dbReference type="GO" id="GO:0042626">
    <property type="term" value="F:ATPase-coupled transmembrane transporter activity"/>
    <property type="evidence" value="ECO:0007669"/>
    <property type="project" value="TreeGrafter"/>
</dbReference>
<feature type="domain" description="ABC transporter" evidence="4">
    <location>
        <begin position="271"/>
        <end position="491"/>
    </location>
</feature>
<dbReference type="AlphaFoldDB" id="H1XYU1"/>
<evidence type="ECO:0000256" key="2">
    <source>
        <dbReference type="ARBA" id="ARBA00022741"/>
    </source>
</evidence>
<dbReference type="Gene3D" id="3.40.50.300">
    <property type="entry name" value="P-loop containing nucleotide triphosphate hydrolases"/>
    <property type="match status" value="2"/>
</dbReference>
<dbReference type="EMBL" id="CM001402">
    <property type="protein sequence ID" value="EHO40960.1"/>
    <property type="molecule type" value="Genomic_DNA"/>
</dbReference>
<reference evidence="5 8" key="2">
    <citation type="submission" date="2016-11" db="EMBL/GenBank/DDBJ databases">
        <title>Genomic analysis of Caldithrix abyssi and proposal of a novel bacterial phylum Caldithrichaeota.</title>
        <authorList>
            <person name="Kublanov I."/>
            <person name="Sigalova O."/>
            <person name="Gavrilov S."/>
            <person name="Lebedinsky A."/>
            <person name="Ivanova N."/>
            <person name="Daum C."/>
            <person name="Reddy T."/>
            <person name="Klenk H.P."/>
            <person name="Goker M."/>
            <person name="Reva O."/>
            <person name="Miroshnichenko M."/>
            <person name="Kyprides N."/>
            <person name="Woyke T."/>
            <person name="Gelfand M."/>
        </authorList>
    </citation>
    <scope>NUCLEOTIDE SEQUENCE [LARGE SCALE GENOMIC DNA]</scope>
    <source>
        <strain evidence="5 8">LF13</strain>
    </source>
</reference>
<proteinExistence type="predicted"/>
<dbReference type="InParanoid" id="H1XYU1"/>
<dbReference type="Proteomes" id="UP000183868">
    <property type="component" value="Chromosome"/>
</dbReference>
<keyword evidence="7" id="KW-1185">Reference proteome</keyword>
<sequence length="498" mass="57107">MNLRYKIEIATFRHPLVKVEDFTIESGKITFLFGESGIGKTLLAQTIFGLVSPRNLRIIINGQTYFQYLQSQRLKILQQNGFYVFQEPSTHLNPLMTLEEQLNEGSLATSEDDRDILESLWAAPFETHIRPLLRIYPKPFRPSGGEKQRLLLAMALKKMDALPKEAEGLFILDEPTGSLDNYFRNLFLKELFKRFREKRPAILFITHDYSIISEIEKSHGDLKSFINLHELRRINDHQVKAFPFKSVDYLSWLKRQKPFESGSKKKRQVVLRIKGGFSVFGKTFVFYKAGGRRSVNLLVEREHITYLKAPSGLGKTTLAKIISGLQKAEKITFELAGISFDQETAPNVWRQKVWGKKLSMVFQHADEALNLNATVRQIFKGLPLAAEFTEEHLMTVLEEIFDQSLTESFLNKKVAFLSGGQKQRLNLLRALLLHPDLIILDEPLNGLDFMSIQRVLKLIAGKMVSGSGILLISHNEEIFDKIIPDEYIYYLKTANNQA</sequence>
<evidence type="ECO:0000313" key="6">
    <source>
        <dbReference type="EMBL" id="EHO40960.1"/>
    </source>
</evidence>
<dbReference type="PROSITE" id="PS50893">
    <property type="entry name" value="ABC_TRANSPORTER_2"/>
    <property type="match status" value="2"/>
</dbReference>
<organism evidence="6 7">
    <name type="scientific">Caldithrix abyssi DSM 13497</name>
    <dbReference type="NCBI Taxonomy" id="880073"/>
    <lineage>
        <taxon>Bacteria</taxon>
        <taxon>Pseudomonadati</taxon>
        <taxon>Calditrichota</taxon>
        <taxon>Calditrichia</taxon>
        <taxon>Calditrichales</taxon>
        <taxon>Calditrichaceae</taxon>
        <taxon>Caldithrix</taxon>
    </lineage>
</organism>
<dbReference type="GO" id="GO:0005524">
    <property type="term" value="F:ATP binding"/>
    <property type="evidence" value="ECO:0007669"/>
    <property type="project" value="UniProtKB-KW"/>
</dbReference>
<dbReference type="InterPro" id="IPR050095">
    <property type="entry name" value="ECF_ABC_transporter_ATP-bd"/>
</dbReference>
<keyword evidence="1" id="KW-0813">Transport</keyword>
<dbReference type="eggNOG" id="COG4172">
    <property type="taxonomic scope" value="Bacteria"/>
</dbReference>
<name>H1XYU1_CALAY</name>
<dbReference type="InterPro" id="IPR003439">
    <property type="entry name" value="ABC_transporter-like_ATP-bd"/>
</dbReference>
<dbReference type="InterPro" id="IPR003593">
    <property type="entry name" value="AAA+_ATPase"/>
</dbReference>
<dbReference type="PaxDb" id="880073-Calab_1337"/>
<dbReference type="SUPFAM" id="SSF52540">
    <property type="entry name" value="P-loop containing nucleoside triphosphate hydrolases"/>
    <property type="match status" value="2"/>
</dbReference>
<dbReference type="Pfam" id="PF00005">
    <property type="entry name" value="ABC_tran"/>
    <property type="match status" value="2"/>
</dbReference>
<evidence type="ECO:0000313" key="5">
    <source>
        <dbReference type="EMBL" id="APF20522.1"/>
    </source>
</evidence>
<accession>H1XYU1</accession>
<dbReference type="InterPro" id="IPR017871">
    <property type="entry name" value="ABC_transporter-like_CS"/>
</dbReference>
<evidence type="ECO:0000313" key="7">
    <source>
        <dbReference type="Proteomes" id="UP000004671"/>
    </source>
</evidence>
<dbReference type="GO" id="GO:0016887">
    <property type="term" value="F:ATP hydrolysis activity"/>
    <property type="evidence" value="ECO:0007669"/>
    <property type="project" value="InterPro"/>
</dbReference>
<dbReference type="PANTHER" id="PTHR43553">
    <property type="entry name" value="HEAVY METAL TRANSPORTER"/>
    <property type="match status" value="1"/>
</dbReference>
<evidence type="ECO:0000259" key="4">
    <source>
        <dbReference type="PROSITE" id="PS50893"/>
    </source>
</evidence>
<dbReference type="HOGENOM" id="CLU_000604_86_4_0"/>
<reference evidence="6 7" key="1">
    <citation type="submission" date="2011-09" db="EMBL/GenBank/DDBJ databases">
        <title>The permanent draft genome of Caldithrix abyssi DSM 13497.</title>
        <authorList>
            <consortium name="US DOE Joint Genome Institute (JGI-PGF)"/>
            <person name="Lucas S."/>
            <person name="Han J."/>
            <person name="Lapidus A."/>
            <person name="Bruce D."/>
            <person name="Goodwin L."/>
            <person name="Pitluck S."/>
            <person name="Peters L."/>
            <person name="Kyrpides N."/>
            <person name="Mavromatis K."/>
            <person name="Ivanova N."/>
            <person name="Mikhailova N."/>
            <person name="Chertkov O."/>
            <person name="Detter J.C."/>
            <person name="Tapia R."/>
            <person name="Han C."/>
            <person name="Land M."/>
            <person name="Hauser L."/>
            <person name="Markowitz V."/>
            <person name="Cheng J.-F."/>
            <person name="Hugenholtz P."/>
            <person name="Woyke T."/>
            <person name="Wu D."/>
            <person name="Spring S."/>
            <person name="Brambilla E."/>
            <person name="Klenk H.-P."/>
            <person name="Eisen J.A."/>
        </authorList>
    </citation>
    <scope>NUCLEOTIDE SEQUENCE [LARGE SCALE GENOMIC DNA]</scope>
    <source>
        <strain evidence="6 7">DSM 13497</strain>
    </source>
</reference>
<dbReference type="InterPro" id="IPR027417">
    <property type="entry name" value="P-loop_NTPase"/>
</dbReference>
<dbReference type="OrthoDB" id="9814623at2"/>
<dbReference type="SMART" id="SM00382">
    <property type="entry name" value="AAA"/>
    <property type="match status" value="2"/>
</dbReference>
<evidence type="ECO:0000313" key="8">
    <source>
        <dbReference type="Proteomes" id="UP000183868"/>
    </source>
</evidence>
<keyword evidence="3" id="KW-0067">ATP-binding</keyword>
<feature type="domain" description="ABC transporter" evidence="4">
    <location>
        <begin position="1"/>
        <end position="249"/>
    </location>
</feature>
<dbReference type="Proteomes" id="UP000004671">
    <property type="component" value="Chromosome"/>
</dbReference>
<dbReference type="PROSITE" id="PS00211">
    <property type="entry name" value="ABC_TRANSPORTER_1"/>
    <property type="match status" value="1"/>
</dbReference>
<protein>
    <submittedName>
        <fullName evidence="6">ABC transporter related protein</fullName>
    </submittedName>
    <submittedName>
        <fullName evidence="5">ABC-type glutathione transport system ATPase component, contains duplicated ATPase domain</fullName>
    </submittedName>
</protein>
<evidence type="ECO:0000256" key="1">
    <source>
        <dbReference type="ARBA" id="ARBA00022448"/>
    </source>
</evidence>
<gene>
    <name evidence="5" type="ORF">Cabys_3777</name>
    <name evidence="6" type="ORF">Calab_1337</name>
</gene>